<evidence type="ECO:0000259" key="1">
    <source>
        <dbReference type="PROSITE" id="PS01124"/>
    </source>
</evidence>
<dbReference type="GO" id="GO:0003700">
    <property type="term" value="F:DNA-binding transcription factor activity"/>
    <property type="evidence" value="ECO:0007669"/>
    <property type="project" value="InterPro"/>
</dbReference>
<evidence type="ECO:0000313" key="2">
    <source>
        <dbReference type="EMBL" id="EQB18794.1"/>
    </source>
</evidence>
<proteinExistence type="predicted"/>
<dbReference type="PROSITE" id="PS01124">
    <property type="entry name" value="HTH_ARAC_FAMILY_2"/>
    <property type="match status" value="1"/>
</dbReference>
<keyword evidence="3" id="KW-1185">Reference proteome</keyword>
<protein>
    <recommendedName>
        <fullName evidence="1">HTH araC/xylS-type domain-containing protein</fullName>
    </recommendedName>
</protein>
<accession>T0JA15</accession>
<dbReference type="InterPro" id="IPR018060">
    <property type="entry name" value="HTH_AraC"/>
</dbReference>
<dbReference type="eggNOG" id="COG2207">
    <property type="taxonomic scope" value="Bacteria"/>
</dbReference>
<name>T0JA15_9SPHN</name>
<dbReference type="AlphaFoldDB" id="T0JA15"/>
<gene>
    <name evidence="2" type="ORF">L284_03765</name>
</gene>
<dbReference type="Proteomes" id="UP000015527">
    <property type="component" value="Unassembled WGS sequence"/>
</dbReference>
<dbReference type="SMART" id="SM00342">
    <property type="entry name" value="HTH_ARAC"/>
    <property type="match status" value="1"/>
</dbReference>
<dbReference type="Gene3D" id="1.10.10.60">
    <property type="entry name" value="Homeodomain-like"/>
    <property type="match status" value="1"/>
</dbReference>
<dbReference type="GO" id="GO:0043565">
    <property type="term" value="F:sequence-specific DNA binding"/>
    <property type="evidence" value="ECO:0007669"/>
    <property type="project" value="InterPro"/>
</dbReference>
<reference evidence="2 3" key="1">
    <citation type="journal article" date="2013" name="Genome Announc.">
        <title>Genome Sequence of Novosphingobium lindaniclasticum LE124T, Isolated from a Hexachlorocyclohexane Dumpsite.</title>
        <authorList>
            <person name="Saxena A."/>
            <person name="Nayyar N."/>
            <person name="Sangwan N."/>
            <person name="Kumari R."/>
            <person name="Khurana J.P."/>
            <person name="Lal R."/>
        </authorList>
    </citation>
    <scope>NUCLEOTIDE SEQUENCE [LARGE SCALE GENOMIC DNA]</scope>
    <source>
        <strain evidence="2 3">LE124</strain>
    </source>
</reference>
<dbReference type="EMBL" id="ATHL01000032">
    <property type="protein sequence ID" value="EQB18794.1"/>
    <property type="molecule type" value="Genomic_DNA"/>
</dbReference>
<comment type="caution">
    <text evidence="2">The sequence shown here is derived from an EMBL/GenBank/DDBJ whole genome shotgun (WGS) entry which is preliminary data.</text>
</comment>
<sequence length="271" mass="30316">MPAGLDRYVSVLFYCEIDMGEGERLHDVMPPDWASLRFHYGARAEGRMRSGSKIEGAGFTVAGPRSQEVRISLGMARQWGFRLTPLGWAALVGVPAHLYADRLADGEQDPVFAQFQPLYDLLKTSASPGQQLDLLIAHLEAMPRRPVPHEALILAICNAVADPEIRSAADLAARVDTHPRKLERICRAAFGFSPKLLLRRQRFLRSIEQFAREPKGKWIGAIDAAYHDQAQFVRDFRAFMGMTPRQYALLDKPITGPVMRESVRHGRAGGR</sequence>
<dbReference type="Pfam" id="PF12833">
    <property type="entry name" value="HTH_18"/>
    <property type="match status" value="1"/>
</dbReference>
<evidence type="ECO:0000313" key="3">
    <source>
        <dbReference type="Proteomes" id="UP000015527"/>
    </source>
</evidence>
<feature type="domain" description="HTH araC/xylS-type" evidence="1">
    <location>
        <begin position="150"/>
        <end position="250"/>
    </location>
</feature>
<dbReference type="PATRIC" id="fig|1096930.3.peg.741"/>
<organism evidence="2 3">
    <name type="scientific">Novosphingobium lindaniclasticum LE124</name>
    <dbReference type="NCBI Taxonomy" id="1096930"/>
    <lineage>
        <taxon>Bacteria</taxon>
        <taxon>Pseudomonadati</taxon>
        <taxon>Pseudomonadota</taxon>
        <taxon>Alphaproteobacteria</taxon>
        <taxon>Sphingomonadales</taxon>
        <taxon>Sphingomonadaceae</taxon>
        <taxon>Novosphingobium</taxon>
    </lineage>
</organism>